<gene>
    <name evidence="2" type="ORF">DV515_00010244</name>
</gene>
<feature type="chain" id="PRO_5018218752" description="Chemokine interleukin-8-like domain-containing protein" evidence="1">
    <location>
        <begin position="30"/>
        <end position="81"/>
    </location>
</feature>
<protein>
    <recommendedName>
        <fullName evidence="4">Chemokine interleukin-8-like domain-containing protein</fullName>
    </recommendedName>
</protein>
<comment type="caution">
    <text evidence="2">The sequence shown here is derived from an EMBL/GenBank/DDBJ whole genome shotgun (WGS) entry which is preliminary data.</text>
</comment>
<evidence type="ECO:0000313" key="2">
    <source>
        <dbReference type="EMBL" id="RLV98995.1"/>
    </source>
</evidence>
<proteinExistence type="predicted"/>
<evidence type="ECO:0008006" key="4">
    <source>
        <dbReference type="Google" id="ProtNLM"/>
    </source>
</evidence>
<keyword evidence="1" id="KW-0732">Signal</keyword>
<keyword evidence="3" id="KW-1185">Reference proteome</keyword>
<sequence>MKAGTNMKIAGKAMYVFVLLTITMIMRLADKPCSVSQELCSSRRGKQMQNTDLYLNPSKHPVSHKCLTKEAAFVHETTPQC</sequence>
<reference evidence="2 3" key="1">
    <citation type="journal article" date="2018" name="Proc. R. Soc. B">
        <title>A non-coding region near Follistatin controls head colour polymorphism in the Gouldian finch.</title>
        <authorList>
            <person name="Toomey M.B."/>
            <person name="Marques C.I."/>
            <person name="Andrade P."/>
            <person name="Araujo P.M."/>
            <person name="Sabatino S."/>
            <person name="Gazda M.A."/>
            <person name="Afonso S."/>
            <person name="Lopes R.J."/>
            <person name="Corbo J.C."/>
            <person name="Carneiro M."/>
        </authorList>
    </citation>
    <scope>NUCLEOTIDE SEQUENCE [LARGE SCALE GENOMIC DNA]</scope>
    <source>
        <strain evidence="2">Red01</strain>
        <tissue evidence="2">Muscle</tissue>
    </source>
</reference>
<evidence type="ECO:0000313" key="3">
    <source>
        <dbReference type="Proteomes" id="UP000276834"/>
    </source>
</evidence>
<organism evidence="2 3">
    <name type="scientific">Chloebia gouldiae</name>
    <name type="common">Gouldian finch</name>
    <name type="synonym">Erythrura gouldiae</name>
    <dbReference type="NCBI Taxonomy" id="44316"/>
    <lineage>
        <taxon>Eukaryota</taxon>
        <taxon>Metazoa</taxon>
        <taxon>Chordata</taxon>
        <taxon>Craniata</taxon>
        <taxon>Vertebrata</taxon>
        <taxon>Euteleostomi</taxon>
        <taxon>Archelosauria</taxon>
        <taxon>Archosauria</taxon>
        <taxon>Dinosauria</taxon>
        <taxon>Saurischia</taxon>
        <taxon>Theropoda</taxon>
        <taxon>Coelurosauria</taxon>
        <taxon>Aves</taxon>
        <taxon>Neognathae</taxon>
        <taxon>Neoaves</taxon>
        <taxon>Telluraves</taxon>
        <taxon>Australaves</taxon>
        <taxon>Passeriformes</taxon>
        <taxon>Passeroidea</taxon>
        <taxon>Passeridae</taxon>
        <taxon>Chloebia</taxon>
    </lineage>
</organism>
<evidence type="ECO:0000256" key="1">
    <source>
        <dbReference type="SAM" id="SignalP"/>
    </source>
</evidence>
<dbReference type="EMBL" id="QUSF01000035">
    <property type="protein sequence ID" value="RLV98995.1"/>
    <property type="molecule type" value="Genomic_DNA"/>
</dbReference>
<accession>A0A3L8S9X7</accession>
<dbReference type="AlphaFoldDB" id="A0A3L8S9X7"/>
<dbReference type="OrthoDB" id="8915654at2759"/>
<feature type="signal peptide" evidence="1">
    <location>
        <begin position="1"/>
        <end position="29"/>
    </location>
</feature>
<dbReference type="Proteomes" id="UP000276834">
    <property type="component" value="Unassembled WGS sequence"/>
</dbReference>
<name>A0A3L8S9X7_CHLGU</name>